<name>A0A560AP32_AZOBR</name>
<comment type="caution">
    <text evidence="1">The sequence shown here is derived from an EMBL/GenBank/DDBJ whole genome shotgun (WGS) entry which is preliminary data.</text>
</comment>
<dbReference type="EMBL" id="VITF01000015">
    <property type="protein sequence ID" value="TWA62127.1"/>
    <property type="molecule type" value="Genomic_DNA"/>
</dbReference>
<evidence type="ECO:0000313" key="2">
    <source>
        <dbReference type="Proteomes" id="UP000316083"/>
    </source>
</evidence>
<reference evidence="1 2" key="1">
    <citation type="submission" date="2019-06" db="EMBL/GenBank/DDBJ databases">
        <title>Genomic Encyclopedia of Type Strains, Phase IV (KMG-V): Genome sequencing to study the core and pangenomes of soil and plant-associated prokaryotes.</title>
        <authorList>
            <person name="Whitman W."/>
        </authorList>
    </citation>
    <scope>NUCLEOTIDE SEQUENCE [LARGE SCALE GENOMIC DNA]</scope>
    <source>
        <strain evidence="1 2">BR 11796</strain>
    </source>
</reference>
<accession>A0A560AP32</accession>
<sequence length="186" mass="19425">MRAVYIRSRACPMSAPADLPDAHATITGALVLYDSSADQAGLEFLLATLADGDDLLVPGVRDLGDTADAALASLRRTAEAGVRVTLLRDGLDGGVVLQVAALLEALSDNGDMRSRPRTECRAYVRATPGRVSEIVALSAAGVVVREIAAIVGLSVSTVMRVRRAHRGAPRAPWPIDGLVECLGNAD</sequence>
<protein>
    <submittedName>
        <fullName evidence="1">Uncharacterized protein</fullName>
    </submittedName>
</protein>
<dbReference type="AlphaFoldDB" id="A0A560AP32"/>
<organism evidence="1 2">
    <name type="scientific">Azospirillum brasilense</name>
    <dbReference type="NCBI Taxonomy" id="192"/>
    <lineage>
        <taxon>Bacteria</taxon>
        <taxon>Pseudomonadati</taxon>
        <taxon>Pseudomonadota</taxon>
        <taxon>Alphaproteobacteria</taxon>
        <taxon>Rhodospirillales</taxon>
        <taxon>Azospirillaceae</taxon>
        <taxon>Azospirillum</taxon>
    </lineage>
</organism>
<evidence type="ECO:0000313" key="1">
    <source>
        <dbReference type="EMBL" id="TWA62127.1"/>
    </source>
</evidence>
<dbReference type="Proteomes" id="UP000316083">
    <property type="component" value="Unassembled WGS sequence"/>
</dbReference>
<gene>
    <name evidence="1" type="ORF">FBZ82_11518</name>
</gene>
<proteinExistence type="predicted"/>